<gene>
    <name evidence="1" type="ORF">LNAT_P0158</name>
</gene>
<reference evidence="1 2" key="1">
    <citation type="journal article" date="2017" name="Syst. Appl. Microbiol.">
        <title>Lebetimonas natsushimae sp. nov., a novel strictly anaerobic, moderately thermophilic chemoautotroph isolated from a deep-sea hydrothermal vent polychaete nest in the Mid-Okinawa Trough.</title>
        <authorList>
            <person name="Nagata R."/>
            <person name="Takaki Y."/>
            <person name="Tame A."/>
            <person name="Nunoura T."/>
            <person name="Muto H."/>
            <person name="Mino S."/>
            <person name="Sawayama S."/>
            <person name="Takai K."/>
            <person name="Nakagawa S."/>
        </authorList>
    </citation>
    <scope>NUCLEOTIDE SEQUENCE [LARGE SCALE GENOMIC DNA]</scope>
    <source>
        <strain evidence="1 2">HS1857</strain>
    </source>
</reference>
<dbReference type="AlphaFoldDB" id="A0A292YBG1"/>
<evidence type="ECO:0008006" key="3">
    <source>
        <dbReference type="Google" id="ProtNLM"/>
    </source>
</evidence>
<comment type="caution">
    <text evidence="1">The sequence shown here is derived from an EMBL/GenBank/DDBJ whole genome shotgun (WGS) entry which is preliminary data.</text>
</comment>
<dbReference type="EMBL" id="BDME01000001">
    <property type="protein sequence ID" value="GAX86863.1"/>
    <property type="molecule type" value="Genomic_DNA"/>
</dbReference>
<evidence type="ECO:0000313" key="2">
    <source>
        <dbReference type="Proteomes" id="UP000217944"/>
    </source>
</evidence>
<dbReference type="PROSITE" id="PS51257">
    <property type="entry name" value="PROKAR_LIPOPROTEIN"/>
    <property type="match status" value="1"/>
</dbReference>
<name>A0A292YBG1_9BACT</name>
<evidence type="ECO:0000313" key="1">
    <source>
        <dbReference type="EMBL" id="GAX86863.1"/>
    </source>
</evidence>
<dbReference type="RefSeq" id="WP_238593952.1">
    <property type="nucleotide sequence ID" value="NZ_BDME01000001.1"/>
</dbReference>
<proteinExistence type="predicted"/>
<protein>
    <recommendedName>
        <fullName evidence="3">Lipoprotein</fullName>
    </recommendedName>
</protein>
<organism evidence="1 2">
    <name type="scientific">Lebetimonas natsushimae</name>
    <dbReference type="NCBI Taxonomy" id="1936991"/>
    <lineage>
        <taxon>Bacteria</taxon>
        <taxon>Pseudomonadati</taxon>
        <taxon>Campylobacterota</taxon>
        <taxon>Epsilonproteobacteria</taxon>
        <taxon>Nautiliales</taxon>
        <taxon>Nautiliaceae</taxon>
        <taxon>Lebetimonas</taxon>
    </lineage>
</organism>
<sequence length="152" mass="18042">MYKKLSILHFIFYIFLFIGCATKTIPVYSIINTPYIKVSDQGFLKKGFNYKKLVIYKDANIPVEISIYKNSICLNKRCYPKDKFVKKLSPDYPKNLLDNIIEKKPIENLGKITKIKKGFLQKNKRFFYQIDDKKVLFKDKLKKIIIMIKELN</sequence>
<dbReference type="Proteomes" id="UP000217944">
    <property type="component" value="Unassembled WGS sequence"/>
</dbReference>
<accession>A0A292YBG1</accession>
<keyword evidence="2" id="KW-1185">Reference proteome</keyword>